<evidence type="ECO:0000313" key="2">
    <source>
        <dbReference type="Proteomes" id="UP001564626"/>
    </source>
</evidence>
<evidence type="ECO:0000313" key="1">
    <source>
        <dbReference type="EMBL" id="MEY8040644.1"/>
    </source>
</evidence>
<reference evidence="1 2" key="1">
    <citation type="submission" date="2024-08" db="EMBL/GenBank/DDBJ databases">
        <title>Genome mining of Saccharopolyspora cebuensis PGLac3 from Nigerian medicinal plant.</title>
        <authorList>
            <person name="Ezeobiora C.E."/>
            <person name="Igbokwe N.H."/>
            <person name="Amin D.H."/>
            <person name="Mendie U.E."/>
        </authorList>
    </citation>
    <scope>NUCLEOTIDE SEQUENCE [LARGE SCALE GENOMIC DNA]</scope>
    <source>
        <strain evidence="1 2">PGLac3</strain>
    </source>
</reference>
<gene>
    <name evidence="1" type="ORF">AB8O55_14655</name>
</gene>
<comment type="caution">
    <text evidence="1">The sequence shown here is derived from an EMBL/GenBank/DDBJ whole genome shotgun (WGS) entry which is preliminary data.</text>
</comment>
<accession>A0ABV4CMK3</accession>
<name>A0ABV4CMK3_9PSEU</name>
<dbReference type="EMBL" id="JBGEHV010000024">
    <property type="protein sequence ID" value="MEY8040644.1"/>
    <property type="molecule type" value="Genomic_DNA"/>
</dbReference>
<protein>
    <submittedName>
        <fullName evidence="1">Uncharacterized protein</fullName>
    </submittedName>
</protein>
<sequence>MTEEISHFALRTVVPDPSAAGAVVQVRPMVDGVDVVAVDCPEERAAGPDELLRPDGPLVATAGPHEVRLAEAECTEQCCGALYVTIRRDGEHVVWSGWDPPAIRENSLPEFRFDARQYQAELDRAWSDRSWEWPAATVARLLEQDLHRQVEWLERWDCSSPSVRAYPWERDRITLYFMHPRQGDLRDPRLQFRIVLRVFEADPAAQAERIAGLLLASDPREVGEVCGGS</sequence>
<organism evidence="1 2">
    <name type="scientific">Saccharopolyspora cebuensis</name>
    <dbReference type="NCBI Taxonomy" id="418759"/>
    <lineage>
        <taxon>Bacteria</taxon>
        <taxon>Bacillati</taxon>
        <taxon>Actinomycetota</taxon>
        <taxon>Actinomycetes</taxon>
        <taxon>Pseudonocardiales</taxon>
        <taxon>Pseudonocardiaceae</taxon>
        <taxon>Saccharopolyspora</taxon>
    </lineage>
</organism>
<keyword evidence="2" id="KW-1185">Reference proteome</keyword>
<dbReference type="RefSeq" id="WP_345365286.1">
    <property type="nucleotide sequence ID" value="NZ_BAABII010000013.1"/>
</dbReference>
<proteinExistence type="predicted"/>
<dbReference type="Proteomes" id="UP001564626">
    <property type="component" value="Unassembled WGS sequence"/>
</dbReference>